<evidence type="ECO:0000313" key="1">
    <source>
        <dbReference type="EMBL" id="CAG7716612.1"/>
    </source>
</evidence>
<feature type="non-terminal residue" evidence="1">
    <location>
        <position position="1"/>
    </location>
</feature>
<dbReference type="EMBL" id="CAJVCH010039793">
    <property type="protein sequence ID" value="CAG7716612.1"/>
    <property type="molecule type" value="Genomic_DNA"/>
</dbReference>
<organism evidence="1 2">
    <name type="scientific">Allacma fusca</name>
    <dbReference type="NCBI Taxonomy" id="39272"/>
    <lineage>
        <taxon>Eukaryota</taxon>
        <taxon>Metazoa</taxon>
        <taxon>Ecdysozoa</taxon>
        <taxon>Arthropoda</taxon>
        <taxon>Hexapoda</taxon>
        <taxon>Collembola</taxon>
        <taxon>Symphypleona</taxon>
        <taxon>Sminthuridae</taxon>
        <taxon>Allacma</taxon>
    </lineage>
</organism>
<keyword evidence="2" id="KW-1185">Reference proteome</keyword>
<sequence>MHTFQNFEEASLQ</sequence>
<comment type="caution">
    <text evidence="1">The sequence shown here is derived from an EMBL/GenBank/DDBJ whole genome shotgun (WGS) entry which is preliminary data.</text>
</comment>
<name>A0A8J2NSA5_9HEXA</name>
<protein>
    <submittedName>
        <fullName evidence="1">Uncharacterized protein</fullName>
    </submittedName>
</protein>
<evidence type="ECO:0000313" key="2">
    <source>
        <dbReference type="Proteomes" id="UP000708208"/>
    </source>
</evidence>
<proteinExistence type="predicted"/>
<dbReference type="Proteomes" id="UP000708208">
    <property type="component" value="Unassembled WGS sequence"/>
</dbReference>
<accession>A0A8J2NSA5</accession>
<gene>
    <name evidence="1" type="ORF">AFUS01_LOCUS6111</name>
</gene>
<reference evidence="1" key="1">
    <citation type="submission" date="2021-06" db="EMBL/GenBank/DDBJ databases">
        <authorList>
            <person name="Hodson N. C."/>
            <person name="Mongue J. A."/>
            <person name="Jaron S. K."/>
        </authorList>
    </citation>
    <scope>NUCLEOTIDE SEQUENCE</scope>
</reference>